<reference evidence="2 3" key="1">
    <citation type="submission" date="2020-10" db="EMBL/GenBank/DDBJ databases">
        <title>Connecting structure to function with the recovery of over 1000 high-quality activated sludge metagenome-assembled genomes encoding full-length rRNA genes using long-read sequencing.</title>
        <authorList>
            <person name="Singleton C.M."/>
            <person name="Petriglieri F."/>
            <person name="Kristensen J.M."/>
            <person name="Kirkegaard R.H."/>
            <person name="Michaelsen T.Y."/>
            <person name="Andersen M.H."/>
            <person name="Karst S.M."/>
            <person name="Dueholm M.S."/>
            <person name="Nielsen P.H."/>
            <person name="Albertsen M."/>
        </authorList>
    </citation>
    <scope>NUCLEOTIDE SEQUENCE [LARGE SCALE GENOMIC DNA]</scope>
    <source>
        <strain evidence="2">Lyne_18-Q3-R50-59_MAXAC.006</strain>
    </source>
</reference>
<dbReference type="Proteomes" id="UP000727993">
    <property type="component" value="Unassembled WGS sequence"/>
</dbReference>
<evidence type="ECO:0000313" key="2">
    <source>
        <dbReference type="EMBL" id="MBK9298424.1"/>
    </source>
</evidence>
<sequence length="306" mass="32800">MNLSLRSLRDPVVSAMTGLFAHGPTPLANTLDFPGDPGILGPDSVSWRVLGDASVFVGGIRALVIQSAHAEVVAGVEDHSTYRSDPLGRLSRTSVYVTETTYGAMPEVEAAVQVVRRAHRPVHGTSERNLPYSAGRPEMAAWVHNVLTDSFLAAYQAFGPARLSAVDADRFVAEQTRIGRLLGADPLPETSDELTDWIANHPDRVVTNAQRNAISFLRSPPLSPPIKIAYRLLFNAALTTVPSDMRQQLGVEPGKRAGGIGRNATGALRWALGASPSWHLALVRCDATIPVGLFRQPLPSSGPVKP</sequence>
<dbReference type="PANTHER" id="PTHR36151:SF3">
    <property type="entry name" value="ER-BOUND OXYGENASE MPAB_MPAB'_RUBBER OXYGENASE CATALYTIC DOMAIN-CONTAINING PROTEIN"/>
    <property type="match status" value="1"/>
</dbReference>
<dbReference type="GO" id="GO:0016491">
    <property type="term" value="F:oxidoreductase activity"/>
    <property type="evidence" value="ECO:0007669"/>
    <property type="project" value="InterPro"/>
</dbReference>
<comment type="caution">
    <text evidence="2">The sequence shown here is derived from an EMBL/GenBank/DDBJ whole genome shotgun (WGS) entry which is preliminary data.</text>
</comment>
<gene>
    <name evidence="2" type="ORF">IPN02_16670</name>
</gene>
<dbReference type="AlphaFoldDB" id="A0A936TG40"/>
<dbReference type="PANTHER" id="PTHR36151">
    <property type="entry name" value="BLR2777 PROTEIN"/>
    <property type="match status" value="1"/>
</dbReference>
<evidence type="ECO:0000259" key="1">
    <source>
        <dbReference type="Pfam" id="PF09995"/>
    </source>
</evidence>
<proteinExistence type="predicted"/>
<feature type="domain" description="ER-bound oxygenase mpaB/mpaB'/Rubber oxygenase catalytic" evidence="1">
    <location>
        <begin position="47"/>
        <end position="270"/>
    </location>
</feature>
<dbReference type="EMBL" id="JADJZA010000009">
    <property type="protein sequence ID" value="MBK9298424.1"/>
    <property type="molecule type" value="Genomic_DNA"/>
</dbReference>
<evidence type="ECO:0000313" key="3">
    <source>
        <dbReference type="Proteomes" id="UP000727993"/>
    </source>
</evidence>
<organism evidence="2 3">
    <name type="scientific">Candidatus Neomicrothrix subdominans</name>
    <dbReference type="NCBI Taxonomy" id="2954438"/>
    <lineage>
        <taxon>Bacteria</taxon>
        <taxon>Bacillati</taxon>
        <taxon>Actinomycetota</taxon>
        <taxon>Acidimicrobiia</taxon>
        <taxon>Acidimicrobiales</taxon>
        <taxon>Microthrixaceae</taxon>
        <taxon>Candidatus Neomicrothrix</taxon>
    </lineage>
</organism>
<protein>
    <submittedName>
        <fullName evidence="2">DUF2236 domain-containing protein</fullName>
    </submittedName>
</protein>
<dbReference type="InterPro" id="IPR018713">
    <property type="entry name" value="MPAB/Lcp_cat_dom"/>
</dbReference>
<accession>A0A936TG40</accession>
<name>A0A936TG40_9ACTN</name>
<dbReference type="Pfam" id="PF09995">
    <property type="entry name" value="MPAB_Lcp_cat"/>
    <property type="match status" value="1"/>
</dbReference>